<dbReference type="EC" id="2.7.7.7" evidence="1"/>
<evidence type="ECO:0000256" key="8">
    <source>
        <dbReference type="ARBA" id="ARBA00049244"/>
    </source>
</evidence>
<comment type="similarity">
    <text evidence="7">Belongs to the DNA polymerase HolA subunit family.</text>
</comment>
<dbReference type="InterPro" id="IPR010372">
    <property type="entry name" value="DNA_pol3_delta_N"/>
</dbReference>
<keyword evidence="4" id="KW-0548">Nucleotidyltransferase</keyword>
<dbReference type="Gene3D" id="1.20.272.10">
    <property type="match status" value="1"/>
</dbReference>
<dbReference type="Gene3D" id="3.40.50.300">
    <property type="entry name" value="P-loop containing nucleotide triphosphate hydrolases"/>
    <property type="match status" value="1"/>
</dbReference>
<organism evidence="11 12">
    <name type="scientific">Candidatus Staskawiczbacteria bacterium RIFOXYB1_FULL_37_44</name>
    <dbReference type="NCBI Taxonomy" id="1802223"/>
    <lineage>
        <taxon>Bacteria</taxon>
        <taxon>Candidatus Staskawicziibacteriota</taxon>
    </lineage>
</organism>
<protein>
    <recommendedName>
        <fullName evidence="2">DNA polymerase III subunit delta</fullName>
        <ecNumber evidence="1">2.7.7.7</ecNumber>
    </recommendedName>
</protein>
<dbReference type="GO" id="GO:0003887">
    <property type="term" value="F:DNA-directed DNA polymerase activity"/>
    <property type="evidence" value="ECO:0007669"/>
    <property type="project" value="UniProtKB-KW"/>
</dbReference>
<dbReference type="Pfam" id="PF06144">
    <property type="entry name" value="DNA_pol3_delta"/>
    <property type="match status" value="1"/>
</dbReference>
<accession>A0A1G2IVU4</accession>
<dbReference type="STRING" id="1802223.A2358_04455"/>
<dbReference type="GO" id="GO:0009360">
    <property type="term" value="C:DNA polymerase III complex"/>
    <property type="evidence" value="ECO:0007669"/>
    <property type="project" value="InterPro"/>
</dbReference>
<keyword evidence="3" id="KW-0808">Transferase</keyword>
<dbReference type="Gene3D" id="1.10.8.60">
    <property type="match status" value="1"/>
</dbReference>
<dbReference type="GO" id="GO:0006261">
    <property type="term" value="P:DNA-templated DNA replication"/>
    <property type="evidence" value="ECO:0007669"/>
    <property type="project" value="TreeGrafter"/>
</dbReference>
<evidence type="ECO:0000259" key="9">
    <source>
        <dbReference type="Pfam" id="PF06144"/>
    </source>
</evidence>
<comment type="catalytic activity">
    <reaction evidence="8">
        <text>DNA(n) + a 2'-deoxyribonucleoside 5'-triphosphate = DNA(n+1) + diphosphate</text>
        <dbReference type="Rhea" id="RHEA:22508"/>
        <dbReference type="Rhea" id="RHEA-COMP:17339"/>
        <dbReference type="Rhea" id="RHEA-COMP:17340"/>
        <dbReference type="ChEBI" id="CHEBI:33019"/>
        <dbReference type="ChEBI" id="CHEBI:61560"/>
        <dbReference type="ChEBI" id="CHEBI:173112"/>
        <dbReference type="EC" id="2.7.7.7"/>
    </reaction>
</comment>
<keyword evidence="5" id="KW-0235">DNA replication</keyword>
<dbReference type="GO" id="GO:0003677">
    <property type="term" value="F:DNA binding"/>
    <property type="evidence" value="ECO:0007669"/>
    <property type="project" value="InterPro"/>
</dbReference>
<sequence>MIIFLYGEDSYRSKRKLEEIILGYKKVHKSGLNLIYINAKEASFKDFYSNFRVSSMFAEKKLIVLNNVFSNVKFQEEFLENIKGLENLKDIIVIYEDCPADQRAKFFKTLLKCATCQEFGCLKPANLKKWIVAEFSKTETKIDSFAMDLLANCVKTDLWRMANEINKLANYRAGGAVKKEDVEQLVAPGIENDIFKTIDALASKNKKLALSLLHEHLDGGDNTLYLLSMIAYQFKNLLIIKELIDKKNQYQIIVKKSGLHPFVAQKTYSLCGQFSMPELKKIYRKIFQIDLDIKTGKVEPETALDLFVYEFC</sequence>
<evidence type="ECO:0000256" key="5">
    <source>
        <dbReference type="ARBA" id="ARBA00022705"/>
    </source>
</evidence>
<dbReference type="Pfam" id="PF21694">
    <property type="entry name" value="DNA_pol3_delta_C"/>
    <property type="match status" value="1"/>
</dbReference>
<comment type="caution">
    <text evidence="11">The sequence shown here is derived from an EMBL/GenBank/DDBJ whole genome shotgun (WGS) entry which is preliminary data.</text>
</comment>
<feature type="domain" description="DNA polymerase III delta subunit-like C-terminal" evidence="10">
    <location>
        <begin position="191"/>
        <end position="311"/>
    </location>
</feature>
<reference evidence="11 12" key="1">
    <citation type="journal article" date="2016" name="Nat. Commun.">
        <title>Thousands of microbial genomes shed light on interconnected biogeochemical processes in an aquifer system.</title>
        <authorList>
            <person name="Anantharaman K."/>
            <person name="Brown C.T."/>
            <person name="Hug L.A."/>
            <person name="Sharon I."/>
            <person name="Castelle C.J."/>
            <person name="Probst A.J."/>
            <person name="Thomas B.C."/>
            <person name="Singh A."/>
            <person name="Wilkins M.J."/>
            <person name="Karaoz U."/>
            <person name="Brodie E.L."/>
            <person name="Williams K.H."/>
            <person name="Hubbard S.S."/>
            <person name="Banfield J.F."/>
        </authorList>
    </citation>
    <scope>NUCLEOTIDE SEQUENCE [LARGE SCALE GENOMIC DNA]</scope>
</reference>
<dbReference type="NCBIfam" id="TIGR01128">
    <property type="entry name" value="holA"/>
    <property type="match status" value="1"/>
</dbReference>
<dbReference type="InterPro" id="IPR027417">
    <property type="entry name" value="P-loop_NTPase"/>
</dbReference>
<dbReference type="InterPro" id="IPR008921">
    <property type="entry name" value="DNA_pol3_clamp-load_cplx_C"/>
</dbReference>
<evidence type="ECO:0000256" key="2">
    <source>
        <dbReference type="ARBA" id="ARBA00017703"/>
    </source>
</evidence>
<dbReference type="InterPro" id="IPR048466">
    <property type="entry name" value="DNA_pol3_delta-like_C"/>
</dbReference>
<evidence type="ECO:0000256" key="3">
    <source>
        <dbReference type="ARBA" id="ARBA00022679"/>
    </source>
</evidence>
<dbReference type="PANTHER" id="PTHR34388:SF1">
    <property type="entry name" value="DNA POLYMERASE III SUBUNIT DELTA"/>
    <property type="match status" value="1"/>
</dbReference>
<dbReference type="Proteomes" id="UP000178650">
    <property type="component" value="Unassembled WGS sequence"/>
</dbReference>
<dbReference type="SUPFAM" id="SSF48019">
    <property type="entry name" value="post-AAA+ oligomerization domain-like"/>
    <property type="match status" value="1"/>
</dbReference>
<dbReference type="PANTHER" id="PTHR34388">
    <property type="entry name" value="DNA POLYMERASE III SUBUNIT DELTA"/>
    <property type="match status" value="1"/>
</dbReference>
<gene>
    <name evidence="11" type="ORF">A2358_04455</name>
</gene>
<name>A0A1G2IVU4_9BACT</name>
<evidence type="ECO:0000313" key="11">
    <source>
        <dbReference type="EMBL" id="OGZ78966.1"/>
    </source>
</evidence>
<evidence type="ECO:0000256" key="6">
    <source>
        <dbReference type="ARBA" id="ARBA00022932"/>
    </source>
</evidence>
<dbReference type="SUPFAM" id="SSF52540">
    <property type="entry name" value="P-loop containing nucleoside triphosphate hydrolases"/>
    <property type="match status" value="1"/>
</dbReference>
<evidence type="ECO:0000256" key="4">
    <source>
        <dbReference type="ARBA" id="ARBA00022695"/>
    </source>
</evidence>
<dbReference type="EMBL" id="MHPJ01000010">
    <property type="protein sequence ID" value="OGZ78966.1"/>
    <property type="molecule type" value="Genomic_DNA"/>
</dbReference>
<proteinExistence type="inferred from homology"/>
<dbReference type="InterPro" id="IPR005790">
    <property type="entry name" value="DNA_polIII_delta"/>
</dbReference>
<evidence type="ECO:0000256" key="7">
    <source>
        <dbReference type="ARBA" id="ARBA00034754"/>
    </source>
</evidence>
<evidence type="ECO:0000313" key="12">
    <source>
        <dbReference type="Proteomes" id="UP000178650"/>
    </source>
</evidence>
<feature type="domain" description="DNA polymerase III delta N-terminal" evidence="9">
    <location>
        <begin position="4"/>
        <end position="116"/>
    </location>
</feature>
<evidence type="ECO:0000259" key="10">
    <source>
        <dbReference type="Pfam" id="PF21694"/>
    </source>
</evidence>
<dbReference type="AlphaFoldDB" id="A0A1G2IVU4"/>
<evidence type="ECO:0000256" key="1">
    <source>
        <dbReference type="ARBA" id="ARBA00012417"/>
    </source>
</evidence>
<keyword evidence="6" id="KW-0239">DNA-directed DNA polymerase</keyword>